<proteinExistence type="predicted"/>
<reference evidence="1 2" key="1">
    <citation type="journal article" date="2006" name="J. Bacteriol.">
        <title>Comparative genomic evidence for a close relationship between the dimorphic prosthecate bacteria Hyphomonas neptunium and Caulobacter crescentus.</title>
        <authorList>
            <person name="Badger J.H."/>
            <person name="Hoover T.R."/>
            <person name="Brun Y.V."/>
            <person name="Weiner R.M."/>
            <person name="Laub M.T."/>
            <person name="Alexandre G."/>
            <person name="Mrazek J."/>
            <person name="Ren Q."/>
            <person name="Paulsen I.T."/>
            <person name="Nelson K.E."/>
            <person name="Khouri H.M."/>
            <person name="Radune D."/>
            <person name="Sosa J."/>
            <person name="Dodson R.J."/>
            <person name="Sullivan S.A."/>
            <person name="Rosovitz M.J."/>
            <person name="Madupu R."/>
            <person name="Brinkac L.M."/>
            <person name="Durkin A.S."/>
            <person name="Daugherty S.C."/>
            <person name="Kothari S.P."/>
            <person name="Giglio M.G."/>
            <person name="Zhou L."/>
            <person name="Haft D.H."/>
            <person name="Selengut J.D."/>
            <person name="Davidsen T.M."/>
            <person name="Yang Q."/>
            <person name="Zafar N."/>
            <person name="Ward N.L."/>
        </authorList>
    </citation>
    <scope>NUCLEOTIDE SEQUENCE [LARGE SCALE GENOMIC DNA]</scope>
    <source>
        <strain evidence="1 2">ATCC 15444</strain>
    </source>
</reference>
<keyword evidence="2" id="KW-1185">Reference proteome</keyword>
<dbReference type="Proteomes" id="UP000001959">
    <property type="component" value="Chromosome"/>
</dbReference>
<name>Q0C5Z1_HYPNA</name>
<protein>
    <submittedName>
        <fullName evidence="1">Uncharacterized protein</fullName>
    </submittedName>
</protein>
<gene>
    <name evidence="1" type="ordered locus">HNE_0118</name>
</gene>
<evidence type="ECO:0000313" key="2">
    <source>
        <dbReference type="Proteomes" id="UP000001959"/>
    </source>
</evidence>
<dbReference type="HOGENOM" id="CLU_2617223_0_0_5"/>
<dbReference type="EMBL" id="CP000158">
    <property type="protein sequence ID" value="ABI75535.1"/>
    <property type="molecule type" value="Genomic_DNA"/>
</dbReference>
<dbReference type="KEGG" id="hne:HNE_0118"/>
<sequence length="78" mass="8739">MATASPDTATGRETMSRRRKIRRFDFETLAPEDRASLLAHMGAPRWMLARAERAATPVRIAALLYPARWPGGRAPFNT</sequence>
<organism evidence="1 2">
    <name type="scientific">Hyphomonas neptunium (strain ATCC 15444)</name>
    <dbReference type="NCBI Taxonomy" id="228405"/>
    <lineage>
        <taxon>Bacteria</taxon>
        <taxon>Pseudomonadati</taxon>
        <taxon>Pseudomonadota</taxon>
        <taxon>Alphaproteobacteria</taxon>
        <taxon>Hyphomonadales</taxon>
        <taxon>Hyphomonadaceae</taxon>
        <taxon>Hyphomonas</taxon>
    </lineage>
</organism>
<dbReference type="AlphaFoldDB" id="Q0C5Z1"/>
<accession>Q0C5Z1</accession>
<evidence type="ECO:0000313" key="1">
    <source>
        <dbReference type="EMBL" id="ABI75535.1"/>
    </source>
</evidence>